<accession>A0A381KNZ5</accession>
<name>A0A381KNZ5_CLODI</name>
<dbReference type="AlphaFoldDB" id="A0A381KNZ5"/>
<dbReference type="EMBL" id="UFWD01000003">
    <property type="protein sequence ID" value="SUY83615.1"/>
    <property type="molecule type" value="Genomic_DNA"/>
</dbReference>
<evidence type="ECO:0000313" key="1">
    <source>
        <dbReference type="EMBL" id="SUY83615.1"/>
    </source>
</evidence>
<reference evidence="1" key="1">
    <citation type="submission" date="2018-06" db="EMBL/GenBank/DDBJ databases">
        <authorList>
            <consortium name="Pathogen Informatics"/>
            <person name="Doyle S."/>
        </authorList>
    </citation>
    <scope>NUCLEOTIDE SEQUENCE</scope>
    <source>
        <strain evidence="1">NCTC13307</strain>
    </source>
</reference>
<proteinExistence type="predicted"/>
<organism evidence="1">
    <name type="scientific">Clostridioides difficile</name>
    <name type="common">Peptoclostridium difficile</name>
    <dbReference type="NCBI Taxonomy" id="1496"/>
    <lineage>
        <taxon>Bacteria</taxon>
        <taxon>Bacillati</taxon>
        <taxon>Bacillota</taxon>
        <taxon>Clostridia</taxon>
        <taxon>Peptostreptococcales</taxon>
        <taxon>Peptostreptococcaceae</taxon>
        <taxon>Clostridioides</taxon>
    </lineage>
</organism>
<gene>
    <name evidence="1" type="ORF">NCTC13307_04745</name>
</gene>
<sequence length="193" mass="22094">MKKHNILFVSTDDKINIDISKQLENIFGEFCNIDNLVYVNRINIELSSYELVVCSDNDIKEYIHNNIDKNIPIVIVHRTINIENINQIISIENDSDVMVIDAYKESADETAKIIRKLGLIHINLIPYYPGCDKSKCEIGIITGSRNSIPQNIKQIIDIGDKVIDINTVIEIFTKLNISIDKLHIIKENTMKIQ</sequence>
<protein>
    <submittedName>
        <fullName evidence="1">Sigma-54-dependent transcriptional regulator</fullName>
    </submittedName>
</protein>